<evidence type="ECO:0000313" key="3">
    <source>
        <dbReference type="Proteomes" id="UP000092460"/>
    </source>
</evidence>
<accession>A0A1B0B8L9</accession>
<reference evidence="3" key="1">
    <citation type="submission" date="2015-01" db="EMBL/GenBank/DDBJ databases">
        <authorList>
            <person name="Aksoy S."/>
            <person name="Warren W."/>
            <person name="Wilson R.K."/>
        </authorList>
    </citation>
    <scope>NUCLEOTIDE SEQUENCE [LARGE SCALE GENOMIC DNA]</scope>
    <source>
        <strain evidence="3">IAEA</strain>
    </source>
</reference>
<dbReference type="AlphaFoldDB" id="A0A1B0B8L9"/>
<evidence type="ECO:0000313" key="2">
    <source>
        <dbReference type="EnsemblMetazoa" id="GPPI022361-PA"/>
    </source>
</evidence>
<feature type="compositionally biased region" description="Basic and acidic residues" evidence="1">
    <location>
        <begin position="112"/>
        <end position="126"/>
    </location>
</feature>
<protein>
    <submittedName>
        <fullName evidence="2">Uncharacterized protein</fullName>
    </submittedName>
</protein>
<proteinExistence type="predicted"/>
<feature type="compositionally biased region" description="Polar residues" evidence="1">
    <location>
        <begin position="83"/>
        <end position="98"/>
    </location>
</feature>
<evidence type="ECO:0000256" key="1">
    <source>
        <dbReference type="SAM" id="MobiDB-lite"/>
    </source>
</evidence>
<organism evidence="2 3">
    <name type="scientific">Glossina palpalis gambiensis</name>
    <dbReference type="NCBI Taxonomy" id="67801"/>
    <lineage>
        <taxon>Eukaryota</taxon>
        <taxon>Metazoa</taxon>
        <taxon>Ecdysozoa</taxon>
        <taxon>Arthropoda</taxon>
        <taxon>Hexapoda</taxon>
        <taxon>Insecta</taxon>
        <taxon>Pterygota</taxon>
        <taxon>Neoptera</taxon>
        <taxon>Endopterygota</taxon>
        <taxon>Diptera</taxon>
        <taxon>Brachycera</taxon>
        <taxon>Muscomorpha</taxon>
        <taxon>Hippoboscoidea</taxon>
        <taxon>Glossinidae</taxon>
        <taxon>Glossina</taxon>
    </lineage>
</organism>
<dbReference type="EMBL" id="JXJN01009980">
    <property type="status" value="NOT_ANNOTATED_CDS"/>
    <property type="molecule type" value="Genomic_DNA"/>
</dbReference>
<feature type="compositionally biased region" description="Polar residues" evidence="1">
    <location>
        <begin position="40"/>
        <end position="55"/>
    </location>
</feature>
<reference evidence="2" key="2">
    <citation type="submission" date="2020-05" db="UniProtKB">
        <authorList>
            <consortium name="EnsemblMetazoa"/>
        </authorList>
    </citation>
    <scope>IDENTIFICATION</scope>
    <source>
        <strain evidence="2">IAEA</strain>
    </source>
</reference>
<feature type="region of interest" description="Disordered" evidence="1">
    <location>
        <begin position="20"/>
        <end position="185"/>
    </location>
</feature>
<sequence length="460" mass="51310">MDRAARGLLYSSFVEKRTTRRRTHNANLRSRSIGTYEDPTPSSARTSENASQPISNVRRPASHSIAGFEGSTLRPSGIFGGTTPRSTRVTFEDNTLLPTGTFGGKTRRRKFERFLPRPIGKFERPAPRPNDTSVSLTPQSTGTFGSPTPRSTGTIRSATSHPTGTFRSSAKHPAKQSEDPKPRAMAAVTNDHRRATYAPLSNKSNAPPASKIRFDEEQIRQHLLFKHYDYIGIPKAKTPVPRSAAPVDPDAVRDRLTAILDGSTRKSAQVRYTADVEELKDLSDLRTLEFLEKRKAFYFQEFTIAKQKIMNLGVFSLPPGPSIGEGWTTGGQSLSSMRRISCTRTSSVNAVDNSLRMSMVDPQNLRVSIADMLALRINALNKRAVSEIEVHQIAQGDADEAKKDQPDLRCVDMEFALDELLCDHNPYFAFLMTADYLHQIEYLNVNDFDVVRLFLTFLTN</sequence>
<dbReference type="EnsemblMetazoa" id="GPPI022361-RA">
    <property type="protein sequence ID" value="GPPI022361-PA"/>
    <property type="gene ID" value="GPPI022361"/>
</dbReference>
<dbReference type="Proteomes" id="UP000092460">
    <property type="component" value="Unassembled WGS sequence"/>
</dbReference>
<dbReference type="VEuPathDB" id="VectorBase:GPPI022361"/>
<keyword evidence="3" id="KW-1185">Reference proteome</keyword>
<feature type="compositionally biased region" description="Polar residues" evidence="1">
    <location>
        <begin position="130"/>
        <end position="168"/>
    </location>
</feature>
<name>A0A1B0B8L9_9MUSC</name>